<organism evidence="1 2">
    <name type="scientific">Heliocybe sulcata</name>
    <dbReference type="NCBI Taxonomy" id="5364"/>
    <lineage>
        <taxon>Eukaryota</taxon>
        <taxon>Fungi</taxon>
        <taxon>Dikarya</taxon>
        <taxon>Basidiomycota</taxon>
        <taxon>Agaricomycotina</taxon>
        <taxon>Agaricomycetes</taxon>
        <taxon>Gloeophyllales</taxon>
        <taxon>Gloeophyllaceae</taxon>
        <taxon>Heliocybe</taxon>
    </lineage>
</organism>
<dbReference type="Proteomes" id="UP000305948">
    <property type="component" value="Unassembled WGS sequence"/>
</dbReference>
<keyword evidence="2" id="KW-1185">Reference proteome</keyword>
<sequence length="160" mass="18034">MARNAANRRITSRLYDATAATVPGTNIALHIRNGTPLFRNALGEPAGPLHSMELAGFYDLRLGRFMVIFHPRYNSFIVVATEKGSKNLRSLRPLEKRLLDRFSVRYVVPEYSTDYALSRILSIAARLHHSELVPHSTVVYGDHGLRRCARLQHLAKIGDL</sequence>
<evidence type="ECO:0000313" key="1">
    <source>
        <dbReference type="EMBL" id="TFK53477.1"/>
    </source>
</evidence>
<gene>
    <name evidence="1" type="ORF">OE88DRAFT_1643221</name>
</gene>
<name>A0A5C3N9F2_9AGAM</name>
<dbReference type="EMBL" id="ML213507">
    <property type="protein sequence ID" value="TFK53477.1"/>
    <property type="molecule type" value="Genomic_DNA"/>
</dbReference>
<dbReference type="AlphaFoldDB" id="A0A5C3N9F2"/>
<protein>
    <submittedName>
        <fullName evidence="1">Uncharacterized protein</fullName>
    </submittedName>
</protein>
<accession>A0A5C3N9F2</accession>
<reference evidence="1 2" key="1">
    <citation type="journal article" date="2019" name="Nat. Ecol. Evol.">
        <title>Megaphylogeny resolves global patterns of mushroom evolution.</title>
        <authorList>
            <person name="Varga T."/>
            <person name="Krizsan K."/>
            <person name="Foldi C."/>
            <person name="Dima B."/>
            <person name="Sanchez-Garcia M."/>
            <person name="Sanchez-Ramirez S."/>
            <person name="Szollosi G.J."/>
            <person name="Szarkandi J.G."/>
            <person name="Papp V."/>
            <person name="Albert L."/>
            <person name="Andreopoulos W."/>
            <person name="Angelini C."/>
            <person name="Antonin V."/>
            <person name="Barry K.W."/>
            <person name="Bougher N.L."/>
            <person name="Buchanan P."/>
            <person name="Buyck B."/>
            <person name="Bense V."/>
            <person name="Catcheside P."/>
            <person name="Chovatia M."/>
            <person name="Cooper J."/>
            <person name="Damon W."/>
            <person name="Desjardin D."/>
            <person name="Finy P."/>
            <person name="Geml J."/>
            <person name="Haridas S."/>
            <person name="Hughes K."/>
            <person name="Justo A."/>
            <person name="Karasinski D."/>
            <person name="Kautmanova I."/>
            <person name="Kiss B."/>
            <person name="Kocsube S."/>
            <person name="Kotiranta H."/>
            <person name="LaButti K.M."/>
            <person name="Lechner B.E."/>
            <person name="Liimatainen K."/>
            <person name="Lipzen A."/>
            <person name="Lukacs Z."/>
            <person name="Mihaltcheva S."/>
            <person name="Morgado L.N."/>
            <person name="Niskanen T."/>
            <person name="Noordeloos M.E."/>
            <person name="Ohm R.A."/>
            <person name="Ortiz-Santana B."/>
            <person name="Ovrebo C."/>
            <person name="Racz N."/>
            <person name="Riley R."/>
            <person name="Savchenko A."/>
            <person name="Shiryaev A."/>
            <person name="Soop K."/>
            <person name="Spirin V."/>
            <person name="Szebenyi C."/>
            <person name="Tomsovsky M."/>
            <person name="Tulloss R.E."/>
            <person name="Uehling J."/>
            <person name="Grigoriev I.V."/>
            <person name="Vagvolgyi C."/>
            <person name="Papp T."/>
            <person name="Martin F.M."/>
            <person name="Miettinen O."/>
            <person name="Hibbett D.S."/>
            <person name="Nagy L.G."/>
        </authorList>
    </citation>
    <scope>NUCLEOTIDE SEQUENCE [LARGE SCALE GENOMIC DNA]</scope>
    <source>
        <strain evidence="1 2">OMC1185</strain>
    </source>
</reference>
<evidence type="ECO:0000313" key="2">
    <source>
        <dbReference type="Proteomes" id="UP000305948"/>
    </source>
</evidence>
<proteinExistence type="predicted"/>